<evidence type="ECO:0000256" key="4">
    <source>
        <dbReference type="ARBA" id="ARBA00022729"/>
    </source>
</evidence>
<dbReference type="InterPro" id="IPR045474">
    <property type="entry name" value="GEVED"/>
</dbReference>
<organism evidence="11 12">
    <name type="scientific">Neotamlana sedimentorum</name>
    <dbReference type="NCBI Taxonomy" id="1435349"/>
    <lineage>
        <taxon>Bacteria</taxon>
        <taxon>Pseudomonadati</taxon>
        <taxon>Bacteroidota</taxon>
        <taxon>Flavobacteriia</taxon>
        <taxon>Flavobacteriales</taxon>
        <taxon>Flavobacteriaceae</taxon>
        <taxon>Neotamlana</taxon>
    </lineage>
</organism>
<evidence type="ECO:0000256" key="7">
    <source>
        <dbReference type="ARBA" id="ARBA00023273"/>
    </source>
</evidence>
<dbReference type="GO" id="GO:0005975">
    <property type="term" value="P:carbohydrate metabolic process"/>
    <property type="evidence" value="ECO:0007669"/>
    <property type="project" value="UniProtKB-ARBA"/>
</dbReference>
<dbReference type="SUPFAM" id="SSF103647">
    <property type="entry name" value="TSP type-3 repeat"/>
    <property type="match status" value="1"/>
</dbReference>
<dbReference type="SUPFAM" id="SSF49899">
    <property type="entry name" value="Concanavalin A-like lectins/glucanases"/>
    <property type="match status" value="1"/>
</dbReference>
<dbReference type="GO" id="GO:0005737">
    <property type="term" value="C:cytoplasm"/>
    <property type="evidence" value="ECO:0007669"/>
    <property type="project" value="UniProtKB-SubCell"/>
</dbReference>
<keyword evidence="12" id="KW-1185">Reference proteome</keyword>
<dbReference type="Gene3D" id="2.60.40.10">
    <property type="entry name" value="Immunoglobulins"/>
    <property type="match status" value="2"/>
</dbReference>
<dbReference type="Gene3D" id="2.60.120.200">
    <property type="match status" value="1"/>
</dbReference>
<sequence>MKNKLPASSKLFIVLFCLTVCINKAFSQVEIAKQRFHNGDPSYQKAIADKDGTWAPPSQTITAHSGTDNWDYTATTVNGFIRVVNSDITTPASDLYCLEIKNYWDDTPSIVFAEKDLTNYTDVTFSIAYQSLGEPDNNEHLILDYSYYDGSVWVDNSVNLIDGVDSATTDIIYFNASGPNTNPFEISIPNSATAFRATVRSNFIDGSNGNDNYYIDDVILSGQAVTTPPVASCVGDFSITLDAFGSASITASDIDNGSSVSSGTMSLSIDKSEFNCDDLGENVITLTVDDGTQTSICTTTVTVNQYSGPLVAPTLNNVSVYCYFEAETPEDIHYQCNTVTPTTSDATTFNTPGTHTITWTYFDAATGNSDTATQTITLNNQAPPAGVVINNITANSATVTWNEQVGIDSYEIQYKKDNLVNWDVVTSTSNSVDLELLDQKTLYNVRVSALCNGSTNFSSIENFTTASHDYCEPDVSNDSALRHISNIFVASPKPSGNTINNNSAYDNSGYTDYTDSVLAAELYKGQQCQVTIKVVGESWAEYGYRIWVDFNGDGNFDDDNELAWTYLDAGGGDPRTSDTTINANFDIPSYAVSGVTAMRIACRAWWHPSNDACDGSFDGNAGEVEDYPLSLEIKPDAPQEIDVTGNGNMINDGAGPGDTLEENNTDFGNHDIFESPLIKTFRITNNGADPLTLTGNPIVQFVSTSGDFTIAQPSISVLAIGESTTFTVAFDPNTVGTKSAVLRILNDDVDLGDTEDDYTFNIVAKAVQDFPDTDGDGVPDNVDGDDDNDGILDTTEDNSCKTYPYATTVEMVFLNETFGSGYNRVEIDEYNDRATTTYCYEDGSGTCSGNNNLGDGSYTIYYRAGNGDGTNQTPNGEVASWADQVWYTGLDHTPDSEDGAEPGRMLLINASHDPGVFYSANITGVTPGVEVTYGFSVINLDRSDAPCLDGCPGGATWDDNPRNRPEVLIAVYDANGNSLIPASTSGLIEPTDASNPNGDWVTVETTFTTNSSQFTIQLINSQDGGQGNDLAIDDIYVKQILCDLDGDGVADSIDLDNDDDGIPNVVELGLADTDKDATLFGDGWVDTNQNGVHDSYESGATLIDTDGDGVPDYIDADSDNDGIFDNVEYDGKGDIDVDGDGSGDGSDANSLLANDDADGDGILAVMDGNDNDTDDEDHGSASYPDPLDSDNDGIPDYLEVDSNNDGVFDIKETIYLDFDADNDGIIDGTIDVDNDGILDTFDTDSTVFGSPRDLNEEYTLYFDGRNDYISENVPVINAWGSATLMAWIKIPVGASGQRRIAGQDNFYITVNSDGTASAVAGGNTLTSMTVLPNNIWVHIAASFNNPDNNFVLYVNGEAEETITASAIASGVTDFTIGRRPGVSGEENVLTSEYFKGEIDEVRLFNFGLSEDEIQKMIYQELDDASAFVSGNVIPSEISATVGSSLQRYYKMNEFLADITSDEKAIATGAKLYNIKNIYFQTAPLPYET</sequence>
<keyword evidence="3" id="KW-0963">Cytoplasm</keyword>
<dbReference type="InterPro" id="IPR053879">
    <property type="entry name" value="HYDIN_VesB_CFA65-like_Ig"/>
</dbReference>
<comment type="subcellular location">
    <subcellularLocation>
        <location evidence="1">Cell projection</location>
        <location evidence="1">Cilium</location>
    </subcellularLocation>
    <subcellularLocation>
        <location evidence="2">Cytoplasm</location>
    </subcellularLocation>
</comment>
<evidence type="ECO:0000259" key="10">
    <source>
        <dbReference type="PROSITE" id="PS50853"/>
    </source>
</evidence>
<evidence type="ECO:0000256" key="2">
    <source>
        <dbReference type="ARBA" id="ARBA00004496"/>
    </source>
</evidence>
<feature type="signal peptide" evidence="9">
    <location>
        <begin position="1"/>
        <end position="27"/>
    </location>
</feature>
<feature type="non-terminal residue" evidence="11">
    <location>
        <position position="1488"/>
    </location>
</feature>
<dbReference type="InterPro" id="IPR028974">
    <property type="entry name" value="TSP_type-3_rpt"/>
</dbReference>
<proteinExistence type="predicted"/>
<dbReference type="InterPro" id="IPR013783">
    <property type="entry name" value="Ig-like_fold"/>
</dbReference>
<dbReference type="Pfam" id="PF22544">
    <property type="entry name" value="HYDIN_VesB_CFA65-like_Ig"/>
    <property type="match status" value="1"/>
</dbReference>
<evidence type="ECO:0000256" key="1">
    <source>
        <dbReference type="ARBA" id="ARBA00004138"/>
    </source>
</evidence>
<dbReference type="CDD" id="cd00063">
    <property type="entry name" value="FN3"/>
    <property type="match status" value="1"/>
</dbReference>
<keyword evidence="5" id="KW-0969">Cilium</keyword>
<dbReference type="EMBL" id="JTDW01000032">
    <property type="protein sequence ID" value="KJD31131.1"/>
    <property type="molecule type" value="Genomic_DNA"/>
</dbReference>
<dbReference type="PANTHER" id="PTHR10199">
    <property type="entry name" value="THROMBOSPONDIN"/>
    <property type="match status" value="1"/>
</dbReference>
<dbReference type="InterPro" id="IPR003961">
    <property type="entry name" value="FN3_dom"/>
</dbReference>
<dbReference type="PANTHER" id="PTHR10199:SF119">
    <property type="entry name" value="RE20510P"/>
    <property type="match status" value="1"/>
</dbReference>
<feature type="domain" description="Fibronectin type-III" evidence="10">
    <location>
        <begin position="383"/>
        <end position="468"/>
    </location>
</feature>
<evidence type="ECO:0000256" key="6">
    <source>
        <dbReference type="ARBA" id="ARBA00023157"/>
    </source>
</evidence>
<dbReference type="SMART" id="SM00060">
    <property type="entry name" value="FN3"/>
    <property type="match status" value="1"/>
</dbReference>
<accession>A0A0D7VWA7</accession>
<feature type="chain" id="PRO_5002325238" description="Fibronectin type-III domain-containing protein" evidence="9">
    <location>
        <begin position="28"/>
        <end position="1488"/>
    </location>
</feature>
<evidence type="ECO:0000313" key="12">
    <source>
        <dbReference type="Proteomes" id="UP000032578"/>
    </source>
</evidence>
<dbReference type="NCBIfam" id="NF012200">
    <property type="entry name" value="choice_anch_D"/>
    <property type="match status" value="1"/>
</dbReference>
<feature type="compositionally biased region" description="Low complexity" evidence="8">
    <location>
        <begin position="1145"/>
        <end position="1154"/>
    </location>
</feature>
<evidence type="ECO:0000256" key="5">
    <source>
        <dbReference type="ARBA" id="ARBA00023069"/>
    </source>
</evidence>
<evidence type="ECO:0000256" key="3">
    <source>
        <dbReference type="ARBA" id="ARBA00022490"/>
    </source>
</evidence>
<dbReference type="Proteomes" id="UP000032578">
    <property type="component" value="Unassembled WGS sequence"/>
</dbReference>
<evidence type="ECO:0000256" key="9">
    <source>
        <dbReference type="SAM" id="SignalP"/>
    </source>
</evidence>
<keyword evidence="6" id="KW-1015">Disulfide bond</keyword>
<comment type="caution">
    <text evidence="11">The sequence shown here is derived from an EMBL/GenBank/DDBJ whole genome shotgun (WGS) entry which is preliminary data.</text>
</comment>
<dbReference type="OrthoDB" id="2582440at2"/>
<name>A0A0D7VWA7_9FLAO</name>
<dbReference type="InterPro" id="IPR006558">
    <property type="entry name" value="LamG-like"/>
</dbReference>
<feature type="region of interest" description="Disordered" evidence="8">
    <location>
        <begin position="1128"/>
        <end position="1192"/>
    </location>
</feature>
<evidence type="ECO:0000313" key="11">
    <source>
        <dbReference type="EMBL" id="KJD31131.1"/>
    </source>
</evidence>
<reference evidence="11 12" key="1">
    <citation type="submission" date="2014-11" db="EMBL/GenBank/DDBJ databases">
        <title>Tamlana sedimentorum sp. nov., isolated from shallow sand sediments of the Sea of Japan.</title>
        <authorList>
            <person name="Romanenko L.A."/>
        </authorList>
    </citation>
    <scope>NUCLEOTIDE SEQUENCE [LARGE SCALE GENOMIC DNA]</scope>
    <source>
        <strain evidence="11 12">JCM 19808</strain>
    </source>
</reference>
<keyword evidence="4 9" id="KW-0732">Signal</keyword>
<dbReference type="Pfam" id="PF20009">
    <property type="entry name" value="GEVED"/>
    <property type="match status" value="1"/>
</dbReference>
<dbReference type="RefSeq" id="WP_044634149.1">
    <property type="nucleotide sequence ID" value="NZ_JTDW01000032.1"/>
</dbReference>
<dbReference type="SUPFAM" id="SSF49265">
    <property type="entry name" value="Fibronectin type III"/>
    <property type="match status" value="1"/>
</dbReference>
<gene>
    <name evidence="11" type="ORF">PW52_16830</name>
</gene>
<dbReference type="PROSITE" id="PS50853">
    <property type="entry name" value="FN3"/>
    <property type="match status" value="1"/>
</dbReference>
<dbReference type="InterPro" id="IPR036116">
    <property type="entry name" value="FN3_sf"/>
</dbReference>
<dbReference type="STRING" id="1435349.PW52_16830"/>
<keyword evidence="7" id="KW-0966">Cell projection</keyword>
<dbReference type="Pfam" id="PF13385">
    <property type="entry name" value="Laminin_G_3"/>
    <property type="match status" value="1"/>
</dbReference>
<dbReference type="SMART" id="SM00560">
    <property type="entry name" value="LamGL"/>
    <property type="match status" value="1"/>
</dbReference>
<dbReference type="GO" id="GO:0004553">
    <property type="term" value="F:hydrolase activity, hydrolyzing O-glycosyl compounds"/>
    <property type="evidence" value="ECO:0007669"/>
    <property type="project" value="UniProtKB-ARBA"/>
</dbReference>
<dbReference type="GO" id="GO:0005509">
    <property type="term" value="F:calcium ion binding"/>
    <property type="evidence" value="ECO:0007669"/>
    <property type="project" value="InterPro"/>
</dbReference>
<protein>
    <recommendedName>
        <fullName evidence="10">Fibronectin type-III domain-containing protein</fullName>
    </recommendedName>
</protein>
<dbReference type="InterPro" id="IPR013320">
    <property type="entry name" value="ConA-like_dom_sf"/>
</dbReference>
<evidence type="ECO:0000256" key="8">
    <source>
        <dbReference type="SAM" id="MobiDB-lite"/>
    </source>
</evidence>
<dbReference type="Pfam" id="PF00041">
    <property type="entry name" value="fn3"/>
    <property type="match status" value="1"/>
</dbReference>